<dbReference type="GO" id="GO:0015920">
    <property type="term" value="P:lipopolysaccharide transport"/>
    <property type="evidence" value="ECO:0007669"/>
    <property type="project" value="TreeGrafter"/>
</dbReference>
<evidence type="ECO:0000313" key="7">
    <source>
        <dbReference type="EMBL" id="SPP99973.1"/>
    </source>
</evidence>
<dbReference type="GO" id="GO:0043190">
    <property type="term" value="C:ATP-binding cassette (ABC) transporter complex"/>
    <property type="evidence" value="ECO:0007669"/>
    <property type="project" value="TreeGrafter"/>
</dbReference>
<protein>
    <submittedName>
        <fullName evidence="7">Putative permease, YjgP/YjgQ family</fullName>
    </submittedName>
</protein>
<evidence type="ECO:0000256" key="1">
    <source>
        <dbReference type="ARBA" id="ARBA00004651"/>
    </source>
</evidence>
<dbReference type="Proteomes" id="UP000245125">
    <property type="component" value="Unassembled WGS sequence"/>
</dbReference>
<gene>
    <name evidence="7" type="ORF">NBG4_140033</name>
</gene>
<evidence type="ECO:0000313" key="8">
    <source>
        <dbReference type="Proteomes" id="UP000245125"/>
    </source>
</evidence>
<evidence type="ECO:0000256" key="6">
    <source>
        <dbReference type="SAM" id="Phobius"/>
    </source>
</evidence>
<dbReference type="AlphaFoldDB" id="A0A2U3QEY2"/>
<feature type="transmembrane region" description="Helical" evidence="6">
    <location>
        <begin position="327"/>
        <end position="350"/>
    </location>
</feature>
<evidence type="ECO:0000256" key="4">
    <source>
        <dbReference type="ARBA" id="ARBA00022989"/>
    </source>
</evidence>
<keyword evidence="2" id="KW-1003">Cell membrane</keyword>
<feature type="transmembrane region" description="Helical" evidence="6">
    <location>
        <begin position="99"/>
        <end position="122"/>
    </location>
</feature>
<evidence type="ECO:0000256" key="5">
    <source>
        <dbReference type="ARBA" id="ARBA00023136"/>
    </source>
</evidence>
<organism evidence="7 8">
    <name type="scientific">Candidatus Sulfobium mesophilum</name>
    <dbReference type="NCBI Taxonomy" id="2016548"/>
    <lineage>
        <taxon>Bacteria</taxon>
        <taxon>Pseudomonadati</taxon>
        <taxon>Nitrospirota</taxon>
        <taxon>Nitrospiria</taxon>
        <taxon>Nitrospirales</taxon>
        <taxon>Nitrospiraceae</taxon>
        <taxon>Candidatus Sulfobium</taxon>
    </lineage>
</organism>
<keyword evidence="3 6" id="KW-0812">Transmembrane</keyword>
<evidence type="ECO:0000256" key="2">
    <source>
        <dbReference type="ARBA" id="ARBA00022475"/>
    </source>
</evidence>
<name>A0A2U3QEY2_9BACT</name>
<keyword evidence="4 6" id="KW-1133">Transmembrane helix</keyword>
<proteinExistence type="predicted"/>
<dbReference type="EMBL" id="OUUY01000046">
    <property type="protein sequence ID" value="SPP99973.1"/>
    <property type="molecule type" value="Genomic_DNA"/>
</dbReference>
<feature type="transmembrane region" description="Helical" evidence="6">
    <location>
        <begin position="273"/>
        <end position="291"/>
    </location>
</feature>
<accession>A0A2U3QEY2</accession>
<comment type="subcellular location">
    <subcellularLocation>
        <location evidence="1">Cell membrane</location>
        <topology evidence="1">Multi-pass membrane protein</topology>
    </subcellularLocation>
</comment>
<dbReference type="PANTHER" id="PTHR33529">
    <property type="entry name" value="SLR0882 PROTEIN-RELATED"/>
    <property type="match status" value="1"/>
</dbReference>
<sequence>MKIIQRLYLKDFLKLLLLISGGLSVIFSLLEMVDKIGYFMPGKSSVASLLLYAFFSVPKLFLYVLPMSVLTCSLFTFSQAMHRKEITAIKAAGGKLRSLSNPFIVMGIFLSLFAFITGEFIVPDFSNRASNLKNFLEGKSRRLNVTEGGLWLRSKDGSPVKIDLYVAERKTAEGVSVFVLGDDSLKEKIVAAKARWNGETWIFEDVSKYNVSTGSVEHFKTITYGSLESPDFFEEDLKGAAEMGIAELYRYTQRLKRAGFRNLKLAVDLHSKISFPLVSLFMMILGMALSLRMRLGGGLFSAGLGLLISLLYWLSYTFSLSMGYSGVIPALISAWTVPLIFSALAIYLFFHIPE</sequence>
<feature type="transmembrane region" description="Helical" evidence="6">
    <location>
        <begin position="50"/>
        <end position="78"/>
    </location>
</feature>
<keyword evidence="8" id="KW-1185">Reference proteome</keyword>
<feature type="transmembrane region" description="Helical" evidence="6">
    <location>
        <begin position="298"/>
        <end position="315"/>
    </location>
</feature>
<dbReference type="Pfam" id="PF03739">
    <property type="entry name" value="LptF_LptG"/>
    <property type="match status" value="1"/>
</dbReference>
<dbReference type="InterPro" id="IPR005495">
    <property type="entry name" value="LptG/LptF_permease"/>
</dbReference>
<evidence type="ECO:0000256" key="3">
    <source>
        <dbReference type="ARBA" id="ARBA00022692"/>
    </source>
</evidence>
<reference evidence="8" key="1">
    <citation type="submission" date="2018-03" db="EMBL/GenBank/DDBJ databases">
        <authorList>
            <person name="Zecchin S."/>
        </authorList>
    </citation>
    <scope>NUCLEOTIDE SEQUENCE [LARGE SCALE GENOMIC DNA]</scope>
</reference>
<keyword evidence="5 6" id="KW-0472">Membrane</keyword>
<feature type="transmembrane region" description="Helical" evidence="6">
    <location>
        <begin position="12"/>
        <end position="30"/>
    </location>
</feature>
<dbReference type="PANTHER" id="PTHR33529:SF8">
    <property type="entry name" value="PERMEASE, YJGP_YJGQ FAMILY"/>
    <property type="match status" value="1"/>
</dbReference>